<keyword evidence="1" id="KW-0472">Membrane</keyword>
<evidence type="ECO:0000256" key="1">
    <source>
        <dbReference type="SAM" id="Phobius"/>
    </source>
</evidence>
<accession>A0AAD8IZ64</accession>
<proteinExistence type="predicted"/>
<dbReference type="InterPro" id="IPR017451">
    <property type="entry name" value="F-box-assoc_interact_dom"/>
</dbReference>
<organism evidence="3 4">
    <name type="scientific">Heracleum sosnowskyi</name>
    <dbReference type="NCBI Taxonomy" id="360622"/>
    <lineage>
        <taxon>Eukaryota</taxon>
        <taxon>Viridiplantae</taxon>
        <taxon>Streptophyta</taxon>
        <taxon>Embryophyta</taxon>
        <taxon>Tracheophyta</taxon>
        <taxon>Spermatophyta</taxon>
        <taxon>Magnoliopsida</taxon>
        <taxon>eudicotyledons</taxon>
        <taxon>Gunneridae</taxon>
        <taxon>Pentapetalae</taxon>
        <taxon>asterids</taxon>
        <taxon>campanulids</taxon>
        <taxon>Apiales</taxon>
        <taxon>Apiaceae</taxon>
        <taxon>Apioideae</taxon>
        <taxon>apioid superclade</taxon>
        <taxon>Tordylieae</taxon>
        <taxon>Tordyliinae</taxon>
        <taxon>Heracleum</taxon>
    </lineage>
</organism>
<dbReference type="EMBL" id="JAUIZM010000003">
    <property type="protein sequence ID" value="KAK1393643.1"/>
    <property type="molecule type" value="Genomic_DNA"/>
</dbReference>
<keyword evidence="1" id="KW-1133">Transmembrane helix</keyword>
<feature type="domain" description="F-box associated beta-propeller type 1" evidence="2">
    <location>
        <begin position="181"/>
        <end position="302"/>
    </location>
</feature>
<reference evidence="3" key="2">
    <citation type="submission" date="2023-05" db="EMBL/GenBank/DDBJ databases">
        <authorList>
            <person name="Schelkunov M.I."/>
        </authorList>
    </citation>
    <scope>NUCLEOTIDE SEQUENCE</scope>
    <source>
        <strain evidence="3">Hsosn_3</strain>
        <tissue evidence="3">Leaf</tissue>
    </source>
</reference>
<evidence type="ECO:0000313" key="4">
    <source>
        <dbReference type="Proteomes" id="UP001237642"/>
    </source>
</evidence>
<evidence type="ECO:0000313" key="3">
    <source>
        <dbReference type="EMBL" id="KAK1393643.1"/>
    </source>
</evidence>
<dbReference type="InterPro" id="IPR006527">
    <property type="entry name" value="F-box-assoc_dom_typ1"/>
</dbReference>
<protein>
    <recommendedName>
        <fullName evidence="2">F-box associated beta-propeller type 1 domain-containing protein</fullName>
    </recommendedName>
</protein>
<gene>
    <name evidence="3" type="ORF">POM88_012699</name>
</gene>
<dbReference type="InterPro" id="IPR050796">
    <property type="entry name" value="SCF_F-box_component"/>
</dbReference>
<dbReference type="NCBIfam" id="TIGR01640">
    <property type="entry name" value="F_box_assoc_1"/>
    <property type="match status" value="1"/>
</dbReference>
<dbReference type="PANTHER" id="PTHR31672">
    <property type="entry name" value="BNACNNG10540D PROTEIN"/>
    <property type="match status" value="1"/>
</dbReference>
<name>A0AAD8IZ64_9APIA</name>
<dbReference type="Pfam" id="PF07734">
    <property type="entry name" value="FBA_1"/>
    <property type="match status" value="1"/>
</dbReference>
<feature type="transmembrane region" description="Helical" evidence="1">
    <location>
        <begin position="294"/>
        <end position="315"/>
    </location>
</feature>
<keyword evidence="1" id="KW-0812">Transmembrane</keyword>
<comment type="caution">
    <text evidence="3">The sequence shown here is derived from an EMBL/GenBank/DDBJ whole genome shotgun (WGS) entry which is preliminary data.</text>
</comment>
<reference evidence="3" key="1">
    <citation type="submission" date="2023-02" db="EMBL/GenBank/DDBJ databases">
        <title>Genome of toxic invasive species Heracleum sosnowskyi carries increased number of genes despite the absence of recent whole-genome duplications.</title>
        <authorList>
            <person name="Schelkunov M."/>
            <person name="Shtratnikova V."/>
            <person name="Makarenko M."/>
            <person name="Klepikova A."/>
            <person name="Omelchenko D."/>
            <person name="Novikova G."/>
            <person name="Obukhova E."/>
            <person name="Bogdanov V."/>
            <person name="Penin A."/>
            <person name="Logacheva M."/>
        </authorList>
    </citation>
    <scope>NUCLEOTIDE SEQUENCE</scope>
    <source>
        <strain evidence="3">Hsosn_3</strain>
        <tissue evidence="3">Leaf</tissue>
    </source>
</reference>
<keyword evidence="4" id="KW-1185">Reference proteome</keyword>
<dbReference type="PANTHER" id="PTHR31672:SF13">
    <property type="entry name" value="F-BOX PROTEIN CPR30-LIKE"/>
    <property type="match status" value="1"/>
</dbReference>
<sequence length="319" mass="35488">MQASEYIFSLLEGHRGTIVSHGGTIVSTLAHNGLSPTTVIVSLKFGTGASFLTFLDMKLCTDFCFTREKKSKAKQSSASTTTKLAASASLPEELSGTTLPDELILEVLYRTRTLTLLPNVNEPPTHLYVLKPSQARKLDYPRKFNFPDFFKEMAFCGSINGIVCLSHSQHPDSCYFVDWGQFFVLWNPSMNCCKTIKLPAKKTILDMWEFVSVGIGFDADANDYKIIGIVPVMYPPSSEENIMSRVEIYSAKRDSWKDVDGGALIPLSPALPNCNFVIKGVPYWQVCGRENEGMHIRIVVCFTTVNILAVNYVILKSVK</sequence>
<evidence type="ECO:0000259" key="2">
    <source>
        <dbReference type="Pfam" id="PF07734"/>
    </source>
</evidence>
<dbReference type="AlphaFoldDB" id="A0AAD8IZ64"/>
<dbReference type="Proteomes" id="UP001237642">
    <property type="component" value="Unassembled WGS sequence"/>
</dbReference>